<keyword evidence="6" id="KW-0175">Coiled coil</keyword>
<evidence type="ECO:0000259" key="9">
    <source>
        <dbReference type="PROSITE" id="PS51847"/>
    </source>
</evidence>
<evidence type="ECO:0000256" key="1">
    <source>
        <dbReference type="ARBA" id="ARBA00004370"/>
    </source>
</evidence>
<dbReference type="AlphaFoldDB" id="A0A8B7CEX0"/>
<dbReference type="OrthoDB" id="270970at2759"/>
<feature type="domain" description="C2" evidence="8">
    <location>
        <begin position="463"/>
        <end position="580"/>
    </location>
</feature>
<name>A0A8B7CEX0_PHODC</name>
<dbReference type="InterPro" id="IPR035892">
    <property type="entry name" value="C2_domain_sf"/>
</dbReference>
<dbReference type="PANTHER" id="PTHR47264">
    <property type="entry name" value="OS01G0128800 PROTEIN"/>
    <property type="match status" value="1"/>
</dbReference>
<sequence>MVRRRLKRFCTKDAVEFLNHMMKDKPLLPFLIPLGLFAWAIERWLVPFSNWVPLAAAVWATIQYGRFQRQLLVEDLNRRWQQLVLSTSPITPLEPCEWLNKLLMEIWPNFMEPKLSKKFSSIVESRLKNRKPKLIEKIELQEFSLGSCPPILGRQGTHWITSGDQQVMRLGFDWDTNEMSVMMLAKLAKPLMGTGRIVINHIHIKGDLLLRPILDGQAVLYSFESTPEVRLGVAFGSGGSQTLPATELPGVSNWLVKLCTETIVKRMVEPRRQCFSLPPVDLRKKAVGGVLSVTVISASNMGRQSMKNNNSETRQSSTVSCQLSGNSGNKVLQTLIEVELGDLTRRTDVGQGLNPRWGSTFNMVLHEDAGILKFNLYEWDPSSVKLNYLTSCEIKMKYVADDSTTFWAIGHGCGVVAKQAEHCGKEVEMVVPFEEVDLGELTVSLVLKEWQFSDGSISLSHYVSGISQPSLSGSPNLQLRTGRKLKVTVAEGRNLTTKDKSGKCDPYVKLQYGKVIYRTKTMPHTSNPEWDHTFEFDEIGGSEYLKIKCYSADLFGDDIIGSARVNLEGIPDASYREVWIPLEKANSGEVRLQIEAVKNDDHEGLKNSATRYGFGCIELVLIEAKDLVAADLRGTSDPFVRVQYGNMKRQTKIVYRTLNPRWNQTLEFPDTGSPLILHVKDHNAVLPTRSIGHCIVEYERLPPNQTADRWIPLQGVKSGEIHVQITRRIPELPKKSSLDTNVSALSKAHALSAQIRKILKKLQNLVGDGDLEGLSLALSEVESTEDAQEEYLLQLEREKELLIHKISELGREISRTSSAPSKMTY</sequence>
<dbReference type="InterPro" id="IPR000008">
    <property type="entry name" value="C2_dom"/>
</dbReference>
<reference evidence="11" key="2">
    <citation type="submission" date="2025-08" db="UniProtKB">
        <authorList>
            <consortium name="RefSeq"/>
        </authorList>
    </citation>
    <scope>IDENTIFICATION</scope>
    <source>
        <tissue evidence="11">Young leaves</tissue>
    </source>
</reference>
<evidence type="ECO:0000313" key="11">
    <source>
        <dbReference type="RefSeq" id="XP_008797817.1"/>
    </source>
</evidence>
<reference evidence="10" key="1">
    <citation type="journal article" date="2019" name="Nat. Commun.">
        <title>Genome-wide association mapping of date palm fruit traits.</title>
        <authorList>
            <person name="Hazzouri K.M."/>
            <person name="Gros-Balthazard M."/>
            <person name="Flowers J.M."/>
            <person name="Copetti D."/>
            <person name="Lemansour A."/>
            <person name="Lebrun M."/>
            <person name="Masmoudi K."/>
            <person name="Ferrand S."/>
            <person name="Dhar M.I."/>
            <person name="Fresquez Z.A."/>
            <person name="Rosas U."/>
            <person name="Zhang J."/>
            <person name="Talag J."/>
            <person name="Lee S."/>
            <person name="Kudrna D."/>
            <person name="Powell R.F."/>
            <person name="Leitch I.J."/>
            <person name="Krueger R.R."/>
            <person name="Wing R.A."/>
            <person name="Amiri K.M.A."/>
            <person name="Purugganan M.D."/>
        </authorList>
    </citation>
    <scope>NUCLEOTIDE SEQUENCE [LARGE SCALE GENOMIC DNA]</scope>
    <source>
        <strain evidence="10">cv. Khalas</strain>
    </source>
</reference>
<evidence type="ECO:0000313" key="10">
    <source>
        <dbReference type="Proteomes" id="UP000228380"/>
    </source>
</evidence>
<keyword evidence="2" id="KW-0813">Transport</keyword>
<dbReference type="PANTHER" id="PTHR47264:SF3">
    <property type="entry name" value="SYNAPTOTAGMIN-5 ISOFORM X1"/>
    <property type="match status" value="1"/>
</dbReference>
<dbReference type="GO" id="GO:0008289">
    <property type="term" value="F:lipid binding"/>
    <property type="evidence" value="ECO:0007669"/>
    <property type="project" value="UniProtKB-KW"/>
</dbReference>
<dbReference type="InterPro" id="IPR031468">
    <property type="entry name" value="SMP_LBD"/>
</dbReference>
<dbReference type="PROSITE" id="PS51847">
    <property type="entry name" value="SMP"/>
    <property type="match status" value="1"/>
</dbReference>
<dbReference type="GO" id="GO:0006869">
    <property type="term" value="P:lipid transport"/>
    <property type="evidence" value="ECO:0007669"/>
    <property type="project" value="UniProtKB-KW"/>
</dbReference>
<feature type="domain" description="SMP-LTD" evidence="9">
    <location>
        <begin position="92"/>
        <end position="278"/>
    </location>
</feature>
<feature type="domain" description="C2" evidence="8">
    <location>
        <begin position="597"/>
        <end position="711"/>
    </location>
</feature>
<comment type="subcellular location">
    <subcellularLocation>
        <location evidence="1">Membrane</location>
    </subcellularLocation>
</comment>
<dbReference type="KEGG" id="pda:103712897"/>
<keyword evidence="5" id="KW-0472">Membrane</keyword>
<dbReference type="Pfam" id="PF00168">
    <property type="entry name" value="C2"/>
    <property type="match status" value="3"/>
</dbReference>
<evidence type="ECO:0000256" key="5">
    <source>
        <dbReference type="ARBA" id="ARBA00023136"/>
    </source>
</evidence>
<keyword evidence="10" id="KW-1185">Reference proteome</keyword>
<dbReference type="PROSITE" id="PS50004">
    <property type="entry name" value="C2"/>
    <property type="match status" value="2"/>
</dbReference>
<keyword evidence="3" id="KW-0445">Lipid transport</keyword>
<dbReference type="SMART" id="SM00239">
    <property type="entry name" value="C2"/>
    <property type="match status" value="3"/>
</dbReference>
<feature type="region of interest" description="Disordered" evidence="7">
    <location>
        <begin position="303"/>
        <end position="322"/>
    </location>
</feature>
<dbReference type="RefSeq" id="XP_008797817.1">
    <property type="nucleotide sequence ID" value="XM_008799595.4"/>
</dbReference>
<dbReference type="CDD" id="cd21669">
    <property type="entry name" value="SMP_SF"/>
    <property type="match status" value="1"/>
</dbReference>
<gene>
    <name evidence="11" type="primary">LOC103712897</name>
</gene>
<protein>
    <submittedName>
        <fullName evidence="11">Extended synaptotagmin-1 isoform X1</fullName>
    </submittedName>
</protein>
<dbReference type="SUPFAM" id="SSF49562">
    <property type="entry name" value="C2 domain (Calcium/lipid-binding domain, CaLB)"/>
    <property type="match status" value="3"/>
</dbReference>
<dbReference type="Proteomes" id="UP000228380">
    <property type="component" value="Chromosome 8"/>
</dbReference>
<evidence type="ECO:0000256" key="6">
    <source>
        <dbReference type="SAM" id="Coils"/>
    </source>
</evidence>
<organism evidence="10 11">
    <name type="scientific">Phoenix dactylifera</name>
    <name type="common">Date palm</name>
    <dbReference type="NCBI Taxonomy" id="42345"/>
    <lineage>
        <taxon>Eukaryota</taxon>
        <taxon>Viridiplantae</taxon>
        <taxon>Streptophyta</taxon>
        <taxon>Embryophyta</taxon>
        <taxon>Tracheophyta</taxon>
        <taxon>Spermatophyta</taxon>
        <taxon>Magnoliopsida</taxon>
        <taxon>Liliopsida</taxon>
        <taxon>Arecaceae</taxon>
        <taxon>Coryphoideae</taxon>
        <taxon>Phoeniceae</taxon>
        <taxon>Phoenix</taxon>
    </lineage>
</organism>
<dbReference type="CDD" id="cd00030">
    <property type="entry name" value="C2"/>
    <property type="match status" value="2"/>
</dbReference>
<dbReference type="Gene3D" id="2.60.40.150">
    <property type="entry name" value="C2 domain"/>
    <property type="match status" value="3"/>
</dbReference>
<proteinExistence type="predicted"/>
<evidence type="ECO:0000256" key="4">
    <source>
        <dbReference type="ARBA" id="ARBA00023121"/>
    </source>
</evidence>
<evidence type="ECO:0000256" key="2">
    <source>
        <dbReference type="ARBA" id="ARBA00022448"/>
    </source>
</evidence>
<keyword evidence="4" id="KW-0446">Lipid-binding</keyword>
<accession>A0A8B7CEX0</accession>
<dbReference type="GO" id="GO:0016020">
    <property type="term" value="C:membrane"/>
    <property type="evidence" value="ECO:0007669"/>
    <property type="project" value="UniProtKB-SubCell"/>
</dbReference>
<evidence type="ECO:0000256" key="7">
    <source>
        <dbReference type="SAM" id="MobiDB-lite"/>
    </source>
</evidence>
<dbReference type="GeneID" id="103712897"/>
<feature type="coiled-coil region" evidence="6">
    <location>
        <begin position="778"/>
        <end position="812"/>
    </location>
</feature>
<evidence type="ECO:0000259" key="8">
    <source>
        <dbReference type="PROSITE" id="PS50004"/>
    </source>
</evidence>
<evidence type="ECO:0000256" key="3">
    <source>
        <dbReference type="ARBA" id="ARBA00023055"/>
    </source>
</evidence>